<keyword evidence="4" id="KW-0349">Heme</keyword>
<dbReference type="PRINTS" id="PR00368">
    <property type="entry name" value="FADPNR"/>
</dbReference>
<evidence type="ECO:0000256" key="7">
    <source>
        <dbReference type="ARBA" id="ARBA00023004"/>
    </source>
</evidence>
<dbReference type="PRINTS" id="PR00469">
    <property type="entry name" value="PNDRDTASEII"/>
</dbReference>
<evidence type="ECO:0000256" key="6">
    <source>
        <dbReference type="ARBA" id="ARBA00023002"/>
    </source>
</evidence>
<evidence type="ECO:0000259" key="9">
    <source>
        <dbReference type="Pfam" id="PF07992"/>
    </source>
</evidence>
<feature type="domain" description="NADH-rubredoxin oxidoreductase C-terminal" evidence="10">
    <location>
        <begin position="323"/>
        <end position="386"/>
    </location>
</feature>
<dbReference type="Gene3D" id="3.50.50.60">
    <property type="entry name" value="FAD/NAD(P)-binding domain"/>
    <property type="match status" value="2"/>
</dbReference>
<organism evidence="11 12">
    <name type="scientific">Streptomyces litchfieldiae</name>
    <dbReference type="NCBI Taxonomy" id="3075543"/>
    <lineage>
        <taxon>Bacteria</taxon>
        <taxon>Bacillati</taxon>
        <taxon>Actinomycetota</taxon>
        <taxon>Actinomycetes</taxon>
        <taxon>Kitasatosporales</taxon>
        <taxon>Streptomycetaceae</taxon>
        <taxon>Streptomyces</taxon>
    </lineage>
</organism>
<dbReference type="PANTHER" id="PTHR43809">
    <property type="entry name" value="NITRITE REDUCTASE (NADH) LARGE SUBUNIT"/>
    <property type="match status" value="1"/>
</dbReference>
<feature type="domain" description="FAD/NAD(P)-binding" evidence="9">
    <location>
        <begin position="6"/>
        <end position="298"/>
    </location>
</feature>
<evidence type="ECO:0000313" key="12">
    <source>
        <dbReference type="Proteomes" id="UP001183246"/>
    </source>
</evidence>
<dbReference type="Pfam" id="PF07992">
    <property type="entry name" value="Pyr_redox_2"/>
    <property type="match status" value="1"/>
</dbReference>
<dbReference type="InterPro" id="IPR023753">
    <property type="entry name" value="FAD/NAD-binding_dom"/>
</dbReference>
<dbReference type="Pfam" id="PF18267">
    <property type="entry name" value="Rubredoxin_C"/>
    <property type="match status" value="1"/>
</dbReference>
<keyword evidence="6" id="KW-0560">Oxidoreductase</keyword>
<evidence type="ECO:0000256" key="2">
    <source>
        <dbReference type="ARBA" id="ARBA00001974"/>
    </source>
</evidence>
<dbReference type="Proteomes" id="UP001183246">
    <property type="component" value="Unassembled WGS sequence"/>
</dbReference>
<gene>
    <name evidence="11" type="ORF">RM590_24875</name>
</gene>
<evidence type="ECO:0000256" key="3">
    <source>
        <dbReference type="ARBA" id="ARBA00005096"/>
    </source>
</evidence>
<name>A0ABU2MVY7_9ACTN</name>
<keyword evidence="7" id="KW-0408">Iron</keyword>
<evidence type="ECO:0000256" key="5">
    <source>
        <dbReference type="ARBA" id="ARBA00022723"/>
    </source>
</evidence>
<evidence type="ECO:0000256" key="1">
    <source>
        <dbReference type="ARBA" id="ARBA00001929"/>
    </source>
</evidence>
<evidence type="ECO:0000256" key="4">
    <source>
        <dbReference type="ARBA" id="ARBA00022617"/>
    </source>
</evidence>
<reference evidence="12" key="1">
    <citation type="submission" date="2023-07" db="EMBL/GenBank/DDBJ databases">
        <title>30 novel species of actinomycetes from the DSMZ collection.</title>
        <authorList>
            <person name="Nouioui I."/>
        </authorList>
    </citation>
    <scope>NUCLEOTIDE SEQUENCE [LARGE SCALE GENOMIC DNA]</scope>
    <source>
        <strain evidence="12">DSM 44938</strain>
    </source>
</reference>
<comment type="cofactor">
    <cofactor evidence="1">
        <name>siroheme</name>
        <dbReference type="ChEBI" id="CHEBI:60052"/>
    </cofactor>
</comment>
<dbReference type="PANTHER" id="PTHR43809:SF1">
    <property type="entry name" value="NITRITE REDUCTASE (NADH) LARGE SUBUNIT"/>
    <property type="match status" value="1"/>
</dbReference>
<keyword evidence="5" id="KW-0479">Metal-binding</keyword>
<protein>
    <submittedName>
        <fullName evidence="11">FAD-dependent oxidoreductase</fullName>
    </submittedName>
</protein>
<dbReference type="SUPFAM" id="SSF51905">
    <property type="entry name" value="FAD/NAD(P)-binding domain"/>
    <property type="match status" value="2"/>
</dbReference>
<accession>A0ABU2MVY7</accession>
<keyword evidence="8" id="KW-0411">Iron-sulfur</keyword>
<comment type="cofactor">
    <cofactor evidence="2">
        <name>FAD</name>
        <dbReference type="ChEBI" id="CHEBI:57692"/>
    </cofactor>
</comment>
<dbReference type="InterPro" id="IPR041575">
    <property type="entry name" value="Rubredoxin_C"/>
</dbReference>
<keyword evidence="12" id="KW-1185">Reference proteome</keyword>
<dbReference type="InterPro" id="IPR036188">
    <property type="entry name" value="FAD/NAD-bd_sf"/>
</dbReference>
<sequence>MNRGTLLVVGHGMAGHRLVEEVRARDRAGRWRIVAVTDEPHPAYDRVALSTYLAGRTIDELSLVRAELRNDPLVAARTGTAVTAIDPGARTAHCADGATIHWDALVLATGSRPFVPPMPGHDLPGCFVYRTVADLDAIRAAAVPGRPGVVVGGGLLGLEAADALRRLGMSAHVVELAPYLMPMQLDADGGTLLKGLIAALGVRPHCGARTVSVDAGPDGRVAGVTLAGDPPARLAAELVIFAAGVRPRDDLASAAGLPRAERGGILVDGHCRTGVPGIWAIGECAAPDGRAYGLLAPGYRMAETVAAQLTGPPGEPLREIDTSTTLKVLGVDVASFGDAHATTPGALRLGHTDHARSRYASLVLDANAETLLGGTLVGDTANYAPLAALTGRPLPTEPERLLADGALTR</sequence>
<evidence type="ECO:0000313" key="11">
    <source>
        <dbReference type="EMBL" id="MDT0345798.1"/>
    </source>
</evidence>
<dbReference type="InterPro" id="IPR052034">
    <property type="entry name" value="NasD-like"/>
</dbReference>
<dbReference type="RefSeq" id="WP_311706931.1">
    <property type="nucleotide sequence ID" value="NZ_JAVREL010000016.1"/>
</dbReference>
<proteinExistence type="predicted"/>
<comment type="caution">
    <text evidence="11">The sequence shown here is derived from an EMBL/GenBank/DDBJ whole genome shotgun (WGS) entry which is preliminary data.</text>
</comment>
<evidence type="ECO:0000259" key="10">
    <source>
        <dbReference type="Pfam" id="PF18267"/>
    </source>
</evidence>
<comment type="pathway">
    <text evidence="3">Nitrogen metabolism; nitrate reduction (assimilation).</text>
</comment>
<dbReference type="EMBL" id="JAVREL010000016">
    <property type="protein sequence ID" value="MDT0345798.1"/>
    <property type="molecule type" value="Genomic_DNA"/>
</dbReference>
<evidence type="ECO:0000256" key="8">
    <source>
        <dbReference type="ARBA" id="ARBA00023014"/>
    </source>
</evidence>